<dbReference type="AlphaFoldDB" id="A0A2T7F5V8"/>
<reference evidence="2 3" key="1">
    <citation type="submission" date="2018-04" db="EMBL/GenBank/DDBJ databases">
        <title>WGS assembly of Panicum hallii var. hallii HAL2.</title>
        <authorList>
            <person name="Lovell J."/>
            <person name="Jenkins J."/>
            <person name="Lowry D."/>
            <person name="Mamidi S."/>
            <person name="Sreedasyam A."/>
            <person name="Weng X."/>
            <person name="Barry K."/>
            <person name="Bonette J."/>
            <person name="Campitelli B."/>
            <person name="Daum C."/>
            <person name="Gordon S."/>
            <person name="Gould B."/>
            <person name="Lipzen A."/>
            <person name="MacQueen A."/>
            <person name="Palacio-Mejia J."/>
            <person name="Plott C."/>
            <person name="Shakirov E."/>
            <person name="Shu S."/>
            <person name="Yoshinaga Y."/>
            <person name="Zane M."/>
            <person name="Rokhsar D."/>
            <person name="Grimwood J."/>
            <person name="Schmutz J."/>
            <person name="Juenger T."/>
        </authorList>
    </citation>
    <scope>NUCLEOTIDE SEQUENCE [LARGE SCALE GENOMIC DNA]</scope>
    <source>
        <strain evidence="3">cv. HAL2</strain>
    </source>
</reference>
<dbReference type="EMBL" id="CM009749">
    <property type="protein sequence ID" value="PUZ75470.1"/>
    <property type="molecule type" value="Genomic_DNA"/>
</dbReference>
<proteinExistence type="predicted"/>
<feature type="compositionally biased region" description="Basic and acidic residues" evidence="1">
    <location>
        <begin position="82"/>
        <end position="92"/>
    </location>
</feature>
<dbReference type="Proteomes" id="UP000244336">
    <property type="component" value="Chromosome 1"/>
</dbReference>
<evidence type="ECO:0000313" key="2">
    <source>
        <dbReference type="EMBL" id="PUZ75470.1"/>
    </source>
</evidence>
<evidence type="ECO:0000313" key="3">
    <source>
        <dbReference type="Proteomes" id="UP000244336"/>
    </source>
</evidence>
<protein>
    <submittedName>
        <fullName evidence="2">Uncharacterized protein</fullName>
    </submittedName>
</protein>
<dbReference type="OrthoDB" id="10518270at2759"/>
<feature type="region of interest" description="Disordered" evidence="1">
    <location>
        <begin position="71"/>
        <end position="120"/>
    </location>
</feature>
<sequence>MSPVRLFFHSLRILRRVSLSPSSGGRRPRSWLDWSPMEVRLVQELMLAGISPEKALLLRLSVSRRRRRPRLAGTAPLNLLEPRSRTVSDDRLPTAGERTPLRPREGRLSTTTRRGWPWHVTPSQLQNPPVLLAFHEGST</sequence>
<name>A0A2T7F5V8_9POAL</name>
<gene>
    <name evidence="2" type="ORF">GQ55_1G172000</name>
</gene>
<dbReference type="Gramene" id="PUZ75470">
    <property type="protein sequence ID" value="PUZ75470"/>
    <property type="gene ID" value="GQ55_1G172000"/>
</dbReference>
<evidence type="ECO:0000256" key="1">
    <source>
        <dbReference type="SAM" id="MobiDB-lite"/>
    </source>
</evidence>
<organism evidence="2 3">
    <name type="scientific">Panicum hallii var. hallii</name>
    <dbReference type="NCBI Taxonomy" id="1504633"/>
    <lineage>
        <taxon>Eukaryota</taxon>
        <taxon>Viridiplantae</taxon>
        <taxon>Streptophyta</taxon>
        <taxon>Embryophyta</taxon>
        <taxon>Tracheophyta</taxon>
        <taxon>Spermatophyta</taxon>
        <taxon>Magnoliopsida</taxon>
        <taxon>Liliopsida</taxon>
        <taxon>Poales</taxon>
        <taxon>Poaceae</taxon>
        <taxon>PACMAD clade</taxon>
        <taxon>Panicoideae</taxon>
        <taxon>Panicodae</taxon>
        <taxon>Paniceae</taxon>
        <taxon>Panicinae</taxon>
        <taxon>Panicum</taxon>
        <taxon>Panicum sect. Panicum</taxon>
    </lineage>
</organism>
<keyword evidence="3" id="KW-1185">Reference proteome</keyword>
<accession>A0A2T7F5V8</accession>